<dbReference type="SUPFAM" id="SSF51569">
    <property type="entry name" value="Aldolase"/>
    <property type="match status" value="1"/>
</dbReference>
<evidence type="ECO:0000256" key="2">
    <source>
        <dbReference type="ARBA" id="ARBA00023239"/>
    </source>
</evidence>
<keyword evidence="8" id="KW-1185">Reference proteome</keyword>
<evidence type="ECO:0000256" key="5">
    <source>
        <dbReference type="HAMAP-Rule" id="MF_00681"/>
    </source>
</evidence>
<evidence type="ECO:0000256" key="3">
    <source>
        <dbReference type="ARBA" id="ARBA00023270"/>
    </source>
</evidence>
<dbReference type="AlphaFoldDB" id="E3GXG6"/>
<reference evidence="7 8" key="1">
    <citation type="journal article" date="2010" name="Stand. Genomic Sci.">
        <title>Complete genome sequence of Methanothermus fervidus type strain (V24S).</title>
        <authorList>
            <person name="Anderson I."/>
            <person name="Djao O.D."/>
            <person name="Misra M."/>
            <person name="Chertkov O."/>
            <person name="Nolan M."/>
            <person name="Lucas S."/>
            <person name="Lapidus A."/>
            <person name="Del Rio T.G."/>
            <person name="Tice H."/>
            <person name="Cheng J.F."/>
            <person name="Tapia R."/>
            <person name="Han C."/>
            <person name="Goodwin L."/>
            <person name="Pitluck S."/>
            <person name="Liolios K."/>
            <person name="Ivanova N."/>
            <person name="Mavromatis K."/>
            <person name="Mikhailova N."/>
            <person name="Pati A."/>
            <person name="Brambilla E."/>
            <person name="Chen A."/>
            <person name="Palaniappan K."/>
            <person name="Land M."/>
            <person name="Hauser L."/>
            <person name="Chang Y.J."/>
            <person name="Jeffries C.D."/>
            <person name="Sikorski J."/>
            <person name="Spring S."/>
            <person name="Rohde M."/>
            <person name="Eichinger K."/>
            <person name="Huber H."/>
            <person name="Wirth R."/>
            <person name="Goker M."/>
            <person name="Detter J.C."/>
            <person name="Woyke T."/>
            <person name="Bristow J."/>
            <person name="Eisen J.A."/>
            <person name="Markowitz V."/>
            <person name="Hugenholtz P."/>
            <person name="Klenk H.P."/>
            <person name="Kyrpides N.C."/>
        </authorList>
    </citation>
    <scope>NUCLEOTIDE SEQUENCE [LARGE SCALE GENOMIC DNA]</scope>
    <source>
        <strain evidence="8">ATCC 43054 / DSM 2088 / JCM 10308 / V24 S</strain>
    </source>
</reference>
<evidence type="ECO:0000313" key="8">
    <source>
        <dbReference type="Proteomes" id="UP000002315"/>
    </source>
</evidence>
<dbReference type="OrthoDB" id="81473at2157"/>
<comment type="similarity">
    <text evidence="5">Belongs to the MfnB family.</text>
</comment>
<evidence type="ECO:0000313" key="7">
    <source>
        <dbReference type="EMBL" id="ADP76998.1"/>
    </source>
</evidence>
<comment type="catalytic activity">
    <reaction evidence="4 5">
        <text>2 D-glyceraldehyde 3-phosphate = 4-(hydroxymethyl)-2-furancarboxaldehyde phosphate + phosphate + 2 H2O</text>
        <dbReference type="Rhea" id="RHEA:43536"/>
        <dbReference type="ChEBI" id="CHEBI:15377"/>
        <dbReference type="ChEBI" id="CHEBI:43474"/>
        <dbReference type="ChEBI" id="CHEBI:59776"/>
        <dbReference type="ChEBI" id="CHEBI:83407"/>
        <dbReference type="EC" id="4.2.3.153"/>
    </reaction>
</comment>
<dbReference type="EC" id="4.2.3.153" evidence="5"/>
<dbReference type="NCBIfam" id="NF002575">
    <property type="entry name" value="PRK02227.1-3"/>
    <property type="match status" value="1"/>
</dbReference>
<comment type="pathway">
    <text evidence="5">Cofactor biosynthesis; methanofuran biosynthesis.</text>
</comment>
<proteinExistence type="inferred from homology"/>
<feature type="active site" description="Schiff-base intermediate with substrate" evidence="5 6">
    <location>
        <position position="27"/>
    </location>
</feature>
<protein>
    <recommendedName>
        <fullName evidence="5">(5-formylfuran-3-yl)methyl phosphate synthase</fullName>
        <ecNumber evidence="5">4.2.3.153</ecNumber>
    </recommendedName>
    <alternativeName>
        <fullName evidence="5">4-(hydroxymethyl)-2-furancarboxaldehyde-phosphate synthase</fullName>
        <shortName evidence="5">4-HFC-P synthase</shortName>
    </alternativeName>
</protein>
<evidence type="ECO:0000256" key="1">
    <source>
        <dbReference type="ARBA" id="ARBA00003810"/>
    </source>
</evidence>
<dbReference type="InterPro" id="IPR035081">
    <property type="entry name" value="4HFCP_synth_arc"/>
</dbReference>
<accession>E3GXG6</accession>
<feature type="active site" description="Proton acceptor" evidence="5 6">
    <location>
        <position position="85"/>
    </location>
</feature>
<gene>
    <name evidence="5" type="primary">mfnB</name>
    <name evidence="7" type="ordered locus">Mfer_0195</name>
</gene>
<dbReference type="EMBL" id="CP002278">
    <property type="protein sequence ID" value="ADP76998.1"/>
    <property type="molecule type" value="Genomic_DNA"/>
</dbReference>
<dbReference type="STRING" id="523846.Mfer_0195"/>
<dbReference type="NCBIfam" id="NF002573">
    <property type="entry name" value="PRK02227.1-1"/>
    <property type="match status" value="1"/>
</dbReference>
<dbReference type="GO" id="GO:2001120">
    <property type="term" value="P:methanofuran biosynthetic process"/>
    <property type="evidence" value="ECO:0007669"/>
    <property type="project" value="UniProtKB-UniRule"/>
</dbReference>
<dbReference type="Proteomes" id="UP000002315">
    <property type="component" value="Chromosome"/>
</dbReference>
<organism evidence="7 8">
    <name type="scientific">Methanothermus fervidus (strain ATCC 43054 / DSM 2088 / JCM 10308 / V24 S)</name>
    <dbReference type="NCBI Taxonomy" id="523846"/>
    <lineage>
        <taxon>Archaea</taxon>
        <taxon>Methanobacteriati</taxon>
        <taxon>Methanobacteriota</taxon>
        <taxon>Methanomada group</taxon>
        <taxon>Methanobacteria</taxon>
        <taxon>Methanobacteriales</taxon>
        <taxon>Methanothermaceae</taxon>
        <taxon>Methanothermus</taxon>
    </lineage>
</organism>
<evidence type="ECO:0000256" key="4">
    <source>
        <dbReference type="ARBA" id="ARBA00047628"/>
    </source>
</evidence>
<name>E3GXG6_METFV</name>
<dbReference type="Pfam" id="PF04476">
    <property type="entry name" value="4HFCP_synth"/>
    <property type="match status" value="1"/>
</dbReference>
<sequence>MLLLVSPINTKEAKEAIEGGADIIDVKNPKEGSLGANFPWVIKSIKEIIPKDKLLSATVGDIDYKPGTVSLAVLGAVTSGADYVKIGLYGTKNYEQALEVMKNAVKTVEYSESEAFVVAAGYGDAKRVNSVDPMEIPNIAADADADVAMLDTAIKDGKCLLDFLNLNELAEFVENSHDHGLKCALAGSLKKEHVKLLHEIGCDIVGIRGAACIGGDRNKGYIHRSAVSELKNIIKGF</sequence>
<dbReference type="InterPro" id="IPR007565">
    <property type="entry name" value="4HFCP_synth"/>
</dbReference>
<dbReference type="HAMAP" id="MF_00681">
    <property type="entry name" value="MfnB"/>
    <property type="match status" value="1"/>
</dbReference>
<comment type="function">
    <text evidence="1 5">Catalyzes the formation of 4-(hydroxymethyl)-2-furancarboxaldehyde phosphate (4-HFC-P) from two molecules of glyceraldehyde-3-P (GA-3-P).</text>
</comment>
<keyword evidence="2 5" id="KW-0456">Lyase</keyword>
<dbReference type="PIRSF" id="PIRSF015957">
    <property type="entry name" value="UCP015957"/>
    <property type="match status" value="1"/>
</dbReference>
<dbReference type="GO" id="GO:0016830">
    <property type="term" value="F:carbon-carbon lyase activity"/>
    <property type="evidence" value="ECO:0007669"/>
    <property type="project" value="UniProtKB-UniRule"/>
</dbReference>
<dbReference type="KEGG" id="mfv:Mfer_0195"/>
<keyword evidence="3 5" id="KW-0704">Schiff base</keyword>
<evidence type="ECO:0000256" key="6">
    <source>
        <dbReference type="PIRSR" id="PIRSR015957-1"/>
    </source>
</evidence>
<dbReference type="HOGENOM" id="CLU_068659_0_0_2"/>
<dbReference type="UniPathway" id="UPA00080"/>